<accession>A0A3M7Q5F8</accession>
<dbReference type="SMART" id="SM00665">
    <property type="entry name" value="B561"/>
    <property type="match status" value="1"/>
</dbReference>
<evidence type="ECO:0000259" key="11">
    <source>
        <dbReference type="PROSITE" id="PS50939"/>
    </source>
</evidence>
<sequence length="516" mass="59313">MKKIFCIILIFTIFLELKSQSTEECGKRLGCFTFPSNCKDSECTFIYKWGSFISNNSHQFILATKIDDPNLVNSAWLAIGFSTDSQMGNDDVIICKNSNVEKSIQRYFNSGKFTPSLLDPRNPEIGISDPRILINNNFMICSFTREKSNPNFQNYFDLNNKFHILSAYGQIGSSGELIQHLLKIPSQNLIDFSTDTIAIANSDGVKVKAHAAFMIIAWTIFATLGMIIARYFKFIFPDVRFLELKIWFVIHRPLMYTAYILTIIGFFVILADQNWTWIERTRTTSFVHSFFGLIVIILCFLQILVAFFRPHQDHQNRYIFNYFHSANGTVILLLSVITMFLGTAIKRTNLEARGIGIMVSWTVWILVFVLLAEMAEKKFKKEQAAVTLNNLSNDMYQNNQKNTELQIKLENIKFVLLGAHVLVAVGLTFEIKDENSFCNKRQNDTPVLSIQIEVDPNIELPKELSKNEANQLGSSEKRRRTSLIKKIESILNYYMPTVFYIYANLKFNASRIMNNT</sequence>
<evidence type="ECO:0000259" key="10">
    <source>
        <dbReference type="PROSITE" id="PS50836"/>
    </source>
</evidence>
<proteinExistence type="predicted"/>
<keyword evidence="6 8" id="KW-1133">Transmembrane helix</keyword>
<dbReference type="CDD" id="cd08760">
    <property type="entry name" value="Cyt_b561_FRRS1_like"/>
    <property type="match status" value="1"/>
</dbReference>
<evidence type="ECO:0000256" key="4">
    <source>
        <dbReference type="ARBA" id="ARBA00022729"/>
    </source>
</evidence>
<keyword evidence="2" id="KW-0813">Transport</keyword>
<reference evidence="12 13" key="1">
    <citation type="journal article" date="2018" name="Sci. Rep.">
        <title>Genomic signatures of local adaptation to the degree of environmental predictability in rotifers.</title>
        <authorList>
            <person name="Franch-Gras L."/>
            <person name="Hahn C."/>
            <person name="Garcia-Roger E.M."/>
            <person name="Carmona M.J."/>
            <person name="Serra M."/>
            <person name="Gomez A."/>
        </authorList>
    </citation>
    <scope>NUCLEOTIDE SEQUENCE [LARGE SCALE GENOMIC DNA]</scope>
    <source>
        <strain evidence="12">HYR1</strain>
    </source>
</reference>
<dbReference type="OrthoDB" id="2419613at2759"/>
<feature type="transmembrane region" description="Helical" evidence="8">
    <location>
        <begin position="354"/>
        <end position="372"/>
    </location>
</feature>
<evidence type="ECO:0000256" key="3">
    <source>
        <dbReference type="ARBA" id="ARBA00022692"/>
    </source>
</evidence>
<evidence type="ECO:0000256" key="7">
    <source>
        <dbReference type="ARBA" id="ARBA00023136"/>
    </source>
</evidence>
<dbReference type="PROSITE" id="PS50939">
    <property type="entry name" value="CYTOCHROME_B561"/>
    <property type="match status" value="1"/>
</dbReference>
<feature type="transmembrane region" description="Helical" evidence="8">
    <location>
        <begin position="253"/>
        <end position="271"/>
    </location>
</feature>
<dbReference type="GO" id="GO:0016020">
    <property type="term" value="C:membrane"/>
    <property type="evidence" value="ECO:0007669"/>
    <property type="project" value="UniProtKB-SubCell"/>
</dbReference>
<dbReference type="PROSITE" id="PS50836">
    <property type="entry name" value="DOMON"/>
    <property type="match status" value="1"/>
</dbReference>
<comment type="caution">
    <text evidence="12">The sequence shown here is derived from an EMBL/GenBank/DDBJ whole genome shotgun (WGS) entry which is preliminary data.</text>
</comment>
<feature type="transmembrane region" description="Helical" evidence="8">
    <location>
        <begin position="286"/>
        <end position="308"/>
    </location>
</feature>
<evidence type="ECO:0000256" key="5">
    <source>
        <dbReference type="ARBA" id="ARBA00022982"/>
    </source>
</evidence>
<organism evidence="12 13">
    <name type="scientific">Brachionus plicatilis</name>
    <name type="common">Marine rotifer</name>
    <name type="synonym">Brachionus muelleri</name>
    <dbReference type="NCBI Taxonomy" id="10195"/>
    <lineage>
        <taxon>Eukaryota</taxon>
        <taxon>Metazoa</taxon>
        <taxon>Spiralia</taxon>
        <taxon>Gnathifera</taxon>
        <taxon>Rotifera</taxon>
        <taxon>Eurotatoria</taxon>
        <taxon>Monogononta</taxon>
        <taxon>Pseudotrocha</taxon>
        <taxon>Ploima</taxon>
        <taxon>Brachionidae</taxon>
        <taxon>Brachionus</taxon>
    </lineage>
</organism>
<evidence type="ECO:0000256" key="2">
    <source>
        <dbReference type="ARBA" id="ARBA00022448"/>
    </source>
</evidence>
<dbReference type="STRING" id="10195.A0A3M7Q5F8"/>
<evidence type="ECO:0000256" key="1">
    <source>
        <dbReference type="ARBA" id="ARBA00004370"/>
    </source>
</evidence>
<keyword evidence="4 9" id="KW-0732">Signal</keyword>
<evidence type="ECO:0000313" key="12">
    <source>
        <dbReference type="EMBL" id="RNA06657.1"/>
    </source>
</evidence>
<dbReference type="EMBL" id="REGN01007320">
    <property type="protein sequence ID" value="RNA06657.1"/>
    <property type="molecule type" value="Genomic_DNA"/>
</dbReference>
<evidence type="ECO:0000256" key="6">
    <source>
        <dbReference type="ARBA" id="ARBA00022989"/>
    </source>
</evidence>
<dbReference type="Pfam" id="PF03188">
    <property type="entry name" value="Cytochrom_B561"/>
    <property type="match status" value="1"/>
</dbReference>
<dbReference type="PANTHER" id="PTHR23130:SF171">
    <property type="entry name" value="OS01G0895300 PROTEIN"/>
    <property type="match status" value="1"/>
</dbReference>
<gene>
    <name evidence="12" type="ORF">BpHYR1_053846</name>
</gene>
<keyword evidence="3 8" id="KW-0812">Transmembrane</keyword>
<dbReference type="AlphaFoldDB" id="A0A3M7Q5F8"/>
<feature type="transmembrane region" description="Helical" evidence="8">
    <location>
        <begin position="211"/>
        <end position="232"/>
    </location>
</feature>
<dbReference type="Proteomes" id="UP000276133">
    <property type="component" value="Unassembled WGS sequence"/>
</dbReference>
<keyword evidence="13" id="KW-1185">Reference proteome</keyword>
<dbReference type="SMART" id="SM00664">
    <property type="entry name" value="DoH"/>
    <property type="match status" value="1"/>
</dbReference>
<dbReference type="Gene3D" id="1.20.120.1770">
    <property type="match status" value="1"/>
</dbReference>
<dbReference type="InterPro" id="IPR005018">
    <property type="entry name" value="DOMON_domain"/>
</dbReference>
<feature type="domain" description="Cytochrome b561" evidence="11">
    <location>
        <begin position="174"/>
        <end position="380"/>
    </location>
</feature>
<evidence type="ECO:0000256" key="9">
    <source>
        <dbReference type="SAM" id="SignalP"/>
    </source>
</evidence>
<dbReference type="InterPro" id="IPR006593">
    <property type="entry name" value="Cyt_b561/ferric_Rdtase_TM"/>
</dbReference>
<name>A0A3M7Q5F8_BRAPC</name>
<feature type="chain" id="PRO_5018074536" evidence="9">
    <location>
        <begin position="22"/>
        <end position="516"/>
    </location>
</feature>
<dbReference type="PANTHER" id="PTHR23130">
    <property type="entry name" value="CYTOCHROME B561 AND DOMON DOMAIN-CONTAINING PROTEIN"/>
    <property type="match status" value="1"/>
</dbReference>
<comment type="subcellular location">
    <subcellularLocation>
        <location evidence="1">Membrane</location>
    </subcellularLocation>
</comment>
<evidence type="ECO:0000313" key="13">
    <source>
        <dbReference type="Proteomes" id="UP000276133"/>
    </source>
</evidence>
<feature type="signal peptide" evidence="9">
    <location>
        <begin position="1"/>
        <end position="21"/>
    </location>
</feature>
<keyword evidence="7 8" id="KW-0472">Membrane</keyword>
<protein>
    <submittedName>
        <fullName evidence="12">Ferric-chelate reductase 1</fullName>
    </submittedName>
</protein>
<dbReference type="Pfam" id="PF03351">
    <property type="entry name" value="DOMON"/>
    <property type="match status" value="1"/>
</dbReference>
<feature type="domain" description="DOMON" evidence="10">
    <location>
        <begin position="43"/>
        <end position="169"/>
    </location>
</feature>
<feature type="transmembrane region" description="Helical" evidence="8">
    <location>
        <begin position="320"/>
        <end position="342"/>
    </location>
</feature>
<evidence type="ECO:0000256" key="8">
    <source>
        <dbReference type="SAM" id="Phobius"/>
    </source>
</evidence>
<keyword evidence="5" id="KW-0249">Electron transport</keyword>
<dbReference type="CDD" id="cd09628">
    <property type="entry name" value="DOMON_SDR_2_like"/>
    <property type="match status" value="1"/>
</dbReference>